<reference evidence="2" key="1">
    <citation type="journal article" date="1995" name="Zhonghua Yi Xue Za Zhi">
        <title>Preliminary study of a recombinant polyvalent vaccine of Plasmodium falciparum and its immunological activity.</title>
        <authorList>
            <person name="Li Q."/>
            <person name="Li Y."/>
            <person name="Xie Y."/>
        </authorList>
    </citation>
    <scope>NUCLEOTIDE SEQUENCE</scope>
</reference>
<gene>
    <name evidence="2" type="primary">HGFC</name>
</gene>
<evidence type="ECO:0000313" key="2">
    <source>
        <dbReference type="EMBL" id="AAB35317.1"/>
    </source>
</evidence>
<protein>
    <submittedName>
        <fullName evidence="2">HGFC protein</fullName>
    </submittedName>
</protein>
<evidence type="ECO:0000256" key="1">
    <source>
        <dbReference type="SAM" id="MobiDB-lite"/>
    </source>
</evidence>
<feature type="region of interest" description="Disordered" evidence="1">
    <location>
        <begin position="1"/>
        <end position="53"/>
    </location>
</feature>
<dbReference type="EMBL" id="S79297">
    <property type="protein sequence ID" value="AAB35317.1"/>
    <property type="molecule type" value="Genomic_DNA"/>
</dbReference>
<name>Q65ZM0_9ZZZZ</name>
<feature type="compositionally biased region" description="Basic and acidic residues" evidence="1">
    <location>
        <begin position="24"/>
        <end position="37"/>
    </location>
</feature>
<feature type="compositionally biased region" description="Polar residues" evidence="1">
    <location>
        <begin position="1"/>
        <end position="17"/>
    </location>
</feature>
<accession>Q65ZM0</accession>
<dbReference type="AlphaFoldDB" id="Q65ZM0"/>
<organism evidence="2">
    <name type="scientific">unidentified</name>
    <dbReference type="NCBI Taxonomy" id="32644"/>
    <lineage>
        <taxon>unclassified sequences</taxon>
    </lineage>
</organism>
<proteinExistence type="predicted"/>
<sequence>MCLQTAADTPTATESISPSPPEENVEHDAEENVEHDAGPGVQGEESNDKGPGIENINELIEESKKTIYSYFPSVD</sequence>